<gene>
    <name evidence="1" type="ORF">SAMN06265364_11134</name>
</gene>
<proteinExistence type="predicted"/>
<comment type="caution">
    <text evidence="1">The sequence shown here is derived from an EMBL/GenBank/DDBJ whole genome shotgun (WGS) entry which is preliminary data.</text>
</comment>
<name>A0AA94ITZ4_9BACT</name>
<dbReference type="AlphaFoldDB" id="A0AA94ITZ4"/>
<organism evidence="1 2">
    <name type="scientific">Prevotella jejuni</name>
    <dbReference type="NCBI Taxonomy" id="1177574"/>
    <lineage>
        <taxon>Bacteria</taxon>
        <taxon>Pseudomonadati</taxon>
        <taxon>Bacteroidota</taxon>
        <taxon>Bacteroidia</taxon>
        <taxon>Bacteroidales</taxon>
        <taxon>Prevotellaceae</taxon>
        <taxon>Prevotella</taxon>
    </lineage>
</organism>
<evidence type="ECO:0000313" key="2">
    <source>
        <dbReference type="Proteomes" id="UP000198427"/>
    </source>
</evidence>
<evidence type="ECO:0000313" key="1">
    <source>
        <dbReference type="EMBL" id="SNR79581.1"/>
    </source>
</evidence>
<dbReference type="Proteomes" id="UP000198427">
    <property type="component" value="Unassembled WGS sequence"/>
</dbReference>
<protein>
    <submittedName>
        <fullName evidence="1">Uncharacterized protein</fullName>
    </submittedName>
</protein>
<reference evidence="1 2" key="1">
    <citation type="submission" date="2017-06" db="EMBL/GenBank/DDBJ databases">
        <authorList>
            <person name="Varghese N."/>
            <person name="Submissions S."/>
        </authorList>
    </citation>
    <scope>NUCLEOTIDE SEQUENCE [LARGE SCALE GENOMIC DNA]</scope>
    <source>
        <strain evidence="1 2">DSM 26989</strain>
    </source>
</reference>
<keyword evidence="2" id="KW-1185">Reference proteome</keyword>
<accession>A0AA94ITZ4</accession>
<dbReference type="EMBL" id="FZNZ01000011">
    <property type="protein sequence ID" value="SNR79581.1"/>
    <property type="molecule type" value="Genomic_DNA"/>
</dbReference>
<sequence length="34" mass="3986">MSIGGWKEDLYKAFFSSMIVKIAICKVRMNYELI</sequence>